<comment type="caution">
    <text evidence="1">The sequence shown here is derived from an EMBL/GenBank/DDBJ whole genome shotgun (WGS) entry which is preliminary data.</text>
</comment>
<dbReference type="EMBL" id="PTJA01000021">
    <property type="protein sequence ID" value="PPK75153.1"/>
    <property type="molecule type" value="Genomic_DNA"/>
</dbReference>
<proteinExistence type="predicted"/>
<sequence length="143" mass="16939">MIMSFGQYKDKHVGWVIRNDFSYFKWMKRQEMTNRKEFQAMKKYVSILNRIPFQCACYGKCKPKNIATRYSIYSKNPDLHYYCDECDPYSSGANNGKLFIGKTIEELARLSDCNESIKQFTTNKGLKNGMRVQSYDNFFVKHK</sequence>
<dbReference type="OrthoDB" id="9914759at2"/>
<dbReference type="AlphaFoldDB" id="A0A2S6HCM1"/>
<dbReference type="RefSeq" id="WP_104439776.1">
    <property type="nucleotide sequence ID" value="NZ_PTJA01000021.1"/>
</dbReference>
<reference evidence="1 2" key="1">
    <citation type="submission" date="2018-02" db="EMBL/GenBank/DDBJ databases">
        <title>Genomic Encyclopedia of Archaeal and Bacterial Type Strains, Phase II (KMG-II): from individual species to whole genera.</title>
        <authorList>
            <person name="Goeker M."/>
        </authorList>
    </citation>
    <scope>NUCLEOTIDE SEQUENCE [LARGE SCALE GENOMIC DNA]</scope>
    <source>
        <strain evidence="1 2">DSM 3808</strain>
    </source>
</reference>
<name>A0A2S6HCM1_9FIRM</name>
<organism evidence="1 2">
    <name type="scientific">Lacrimispora xylanisolvens</name>
    <dbReference type="NCBI Taxonomy" id="384636"/>
    <lineage>
        <taxon>Bacteria</taxon>
        <taxon>Bacillati</taxon>
        <taxon>Bacillota</taxon>
        <taxon>Clostridia</taxon>
        <taxon>Lachnospirales</taxon>
        <taxon>Lachnospiraceae</taxon>
        <taxon>Lacrimispora</taxon>
    </lineage>
</organism>
<protein>
    <submittedName>
        <fullName evidence="1">Uncharacterized protein</fullName>
    </submittedName>
</protein>
<evidence type="ECO:0000313" key="1">
    <source>
        <dbReference type="EMBL" id="PPK75153.1"/>
    </source>
</evidence>
<gene>
    <name evidence="1" type="ORF">BXY41_12159</name>
</gene>
<keyword evidence="2" id="KW-1185">Reference proteome</keyword>
<dbReference type="Proteomes" id="UP000237749">
    <property type="component" value="Unassembled WGS sequence"/>
</dbReference>
<evidence type="ECO:0000313" key="2">
    <source>
        <dbReference type="Proteomes" id="UP000237749"/>
    </source>
</evidence>
<accession>A0A2S6HCM1</accession>